<dbReference type="EnsemblMetazoa" id="XM_028289585.2">
    <property type="protein sequence ID" value="XP_028145386.2"/>
    <property type="gene ID" value="LOC114338960"/>
</dbReference>
<dbReference type="GeneID" id="114338960"/>
<keyword evidence="3" id="KW-1185">Reference proteome</keyword>
<dbReference type="Proteomes" id="UP001652700">
    <property type="component" value="Unplaced"/>
</dbReference>
<protein>
    <submittedName>
        <fullName evidence="2">Uncharacterized protein</fullName>
    </submittedName>
</protein>
<evidence type="ECO:0000256" key="1">
    <source>
        <dbReference type="SAM" id="SignalP"/>
    </source>
</evidence>
<evidence type="ECO:0000313" key="3">
    <source>
        <dbReference type="Proteomes" id="UP001652700"/>
    </source>
</evidence>
<dbReference type="RefSeq" id="XP_028145386.2">
    <property type="nucleotide sequence ID" value="XM_028289585.2"/>
</dbReference>
<evidence type="ECO:0000313" key="2">
    <source>
        <dbReference type="EnsemblMetazoa" id="XP_028145386.2"/>
    </source>
</evidence>
<reference evidence="2" key="1">
    <citation type="submission" date="2025-05" db="UniProtKB">
        <authorList>
            <consortium name="EnsemblMetazoa"/>
        </authorList>
    </citation>
    <scope>IDENTIFICATION</scope>
</reference>
<keyword evidence="1" id="KW-0732">Signal</keyword>
<sequence length="193" mass="21638">MSTKFLIILILGVFKASAIQEEYLQWVDVTDDFPATAVKGGLNSEGQTTYIGRVYHTTADAEGYVPGTITNTSNSIDVILFNQCFTVTNKIQVLTTVGDDTKVDWISSTSEDFTSLFDSDLYFPVRGGWEQALGFNSTTYIGKTKFNTLQEVGKIFNSANIDIARNHILYFPIEDRVTYTSTYSVLVYYFKSE</sequence>
<proteinExistence type="predicted"/>
<name>A0ABM5IWH6_DIAVI</name>
<dbReference type="PANTHER" id="PTHR31649:SF10">
    <property type="entry name" value="IP19903P-RELATED"/>
    <property type="match status" value="1"/>
</dbReference>
<feature type="chain" id="PRO_5045665707" evidence="1">
    <location>
        <begin position="19"/>
        <end position="193"/>
    </location>
</feature>
<accession>A0ABM5IWH6</accession>
<feature type="signal peptide" evidence="1">
    <location>
        <begin position="1"/>
        <end position="18"/>
    </location>
</feature>
<organism evidence="2 3">
    <name type="scientific">Diabrotica virgifera virgifera</name>
    <name type="common">western corn rootworm</name>
    <dbReference type="NCBI Taxonomy" id="50390"/>
    <lineage>
        <taxon>Eukaryota</taxon>
        <taxon>Metazoa</taxon>
        <taxon>Ecdysozoa</taxon>
        <taxon>Arthropoda</taxon>
        <taxon>Hexapoda</taxon>
        <taxon>Insecta</taxon>
        <taxon>Pterygota</taxon>
        <taxon>Neoptera</taxon>
        <taxon>Endopterygota</taxon>
        <taxon>Coleoptera</taxon>
        <taxon>Polyphaga</taxon>
        <taxon>Cucujiformia</taxon>
        <taxon>Chrysomeloidea</taxon>
        <taxon>Chrysomelidae</taxon>
        <taxon>Galerucinae</taxon>
        <taxon>Diabroticina</taxon>
        <taxon>Diabroticites</taxon>
        <taxon>Diabrotica</taxon>
    </lineage>
</organism>
<dbReference type="PANTHER" id="PTHR31649">
    <property type="entry name" value="AGAP009604-PA"/>
    <property type="match status" value="1"/>
</dbReference>